<keyword evidence="4" id="KW-0444">Lipid biosynthesis</keyword>
<comment type="similarity">
    <text evidence="2">Belongs to the fatty acid desaturase type 2 family.</text>
</comment>
<dbReference type="GO" id="GO:0045300">
    <property type="term" value="F:stearoyl-[ACP] desaturase activity"/>
    <property type="evidence" value="ECO:0007669"/>
    <property type="project" value="InterPro"/>
</dbReference>
<dbReference type="Pfam" id="PF03405">
    <property type="entry name" value="FA_desaturase_2"/>
    <property type="match status" value="1"/>
</dbReference>
<comment type="subunit">
    <text evidence="3">Homodimer.</text>
</comment>
<evidence type="ECO:0000256" key="3">
    <source>
        <dbReference type="ARBA" id="ARBA00011738"/>
    </source>
</evidence>
<feature type="binding site" evidence="11">
    <location>
        <position position="199"/>
    </location>
    <ligand>
        <name>Fe cation</name>
        <dbReference type="ChEBI" id="CHEBI:24875"/>
        <label>1</label>
    </ligand>
</feature>
<evidence type="ECO:0000256" key="6">
    <source>
        <dbReference type="ARBA" id="ARBA00022832"/>
    </source>
</evidence>
<keyword evidence="10" id="KW-0275">Fatty acid biosynthesis</keyword>
<keyword evidence="7" id="KW-0560">Oxidoreductase</keyword>
<dbReference type="OrthoDB" id="9772881at2"/>
<dbReference type="PANTHER" id="PTHR31155">
    <property type="entry name" value="ACYL- ACYL-CARRIER-PROTEIN DESATURASE-RELATED"/>
    <property type="match status" value="1"/>
</dbReference>
<dbReference type="GO" id="GO:0006633">
    <property type="term" value="P:fatty acid biosynthetic process"/>
    <property type="evidence" value="ECO:0007669"/>
    <property type="project" value="UniProtKB-KW"/>
</dbReference>
<dbReference type="InterPro" id="IPR005067">
    <property type="entry name" value="Fatty_acid_desaturase-2"/>
</dbReference>
<dbReference type="PIRSF" id="PIRSF000346">
    <property type="entry name" value="Dlt9_acylACP_des"/>
    <property type="match status" value="1"/>
</dbReference>
<keyword evidence="8 11" id="KW-0408">Iron</keyword>
<name>A0A1A3CNC2_MYCAS</name>
<dbReference type="InterPro" id="IPR009078">
    <property type="entry name" value="Ferritin-like_SF"/>
</dbReference>
<evidence type="ECO:0000256" key="7">
    <source>
        <dbReference type="ARBA" id="ARBA00023002"/>
    </source>
</evidence>
<dbReference type="GO" id="GO:0005829">
    <property type="term" value="C:cytosol"/>
    <property type="evidence" value="ECO:0007669"/>
    <property type="project" value="TreeGrafter"/>
</dbReference>
<dbReference type="Proteomes" id="UP000093925">
    <property type="component" value="Unassembled WGS sequence"/>
</dbReference>
<dbReference type="CDD" id="cd01050">
    <property type="entry name" value="Acyl_ACP_Desat"/>
    <property type="match status" value="1"/>
</dbReference>
<dbReference type="GO" id="GO:0046872">
    <property type="term" value="F:metal ion binding"/>
    <property type="evidence" value="ECO:0007669"/>
    <property type="project" value="UniProtKB-KW"/>
</dbReference>
<dbReference type="Gene3D" id="1.10.620.20">
    <property type="entry name" value="Ribonucleotide Reductase, subunit A"/>
    <property type="match status" value="1"/>
</dbReference>
<comment type="caution">
    <text evidence="12">The sequence shown here is derived from an EMBL/GenBank/DDBJ whole genome shotgun (WGS) entry which is preliminary data.</text>
</comment>
<feature type="binding site" evidence="11">
    <location>
        <position position="110"/>
    </location>
    <ligand>
        <name>Fe cation</name>
        <dbReference type="ChEBI" id="CHEBI:24875"/>
        <label>1</label>
    </ligand>
</feature>
<evidence type="ECO:0000313" key="12">
    <source>
        <dbReference type="EMBL" id="OBJ88177.1"/>
    </source>
</evidence>
<feature type="binding site" evidence="11">
    <location>
        <position position="169"/>
    </location>
    <ligand>
        <name>Fe cation</name>
        <dbReference type="ChEBI" id="CHEBI:24875"/>
        <label>2</label>
    </ligand>
</feature>
<keyword evidence="5 11" id="KW-0479">Metal-binding</keyword>
<dbReference type="AlphaFoldDB" id="A0A1A3CNC2"/>
<keyword evidence="6" id="KW-0276">Fatty acid metabolism</keyword>
<gene>
    <name evidence="12" type="ORF">A5640_05470</name>
</gene>
<comment type="cofactor">
    <cofactor evidence="11">
        <name>Fe cation</name>
        <dbReference type="ChEBI" id="CHEBI:24875"/>
    </cofactor>
    <text evidence="11">Binds 2 iron ions per subunit.</text>
</comment>
<evidence type="ECO:0000256" key="9">
    <source>
        <dbReference type="ARBA" id="ARBA00023098"/>
    </source>
</evidence>
<evidence type="ECO:0000256" key="2">
    <source>
        <dbReference type="ARBA" id="ARBA00008749"/>
    </source>
</evidence>
<organism evidence="12 13">
    <name type="scientific">Mycobacterium asiaticum</name>
    <dbReference type="NCBI Taxonomy" id="1790"/>
    <lineage>
        <taxon>Bacteria</taxon>
        <taxon>Bacillati</taxon>
        <taxon>Actinomycetota</taxon>
        <taxon>Actinomycetes</taxon>
        <taxon>Mycobacteriales</taxon>
        <taxon>Mycobacteriaceae</taxon>
        <taxon>Mycobacterium</taxon>
    </lineage>
</organism>
<evidence type="ECO:0000256" key="8">
    <source>
        <dbReference type="ARBA" id="ARBA00023004"/>
    </source>
</evidence>
<sequence>MSAELTNLQLLHELEPVVEKCVNRHESMHKNWNPHDYIPWSDGKNFYALGGQDWEPGQSKLSDIAQVAMVQNLMTEDNLPSYHREIAMNFGLDGPWGYWVNRWTAEENRHGIALRDYLVVTRAVDPYELEKLRIEVVNRGFSPGQNHQVRDDLFAESLFDSVIYVTFQELATRISHRNTGKACNEPIADQLLAKISADENLHMIFYRDVTAAGLDASPNQAMRSLHKVLRNFQMPGYQVPEFRRKAVVIAVGGVYDPRIHLDDVVMPVLKKWRIFEREDFTGEAAALRDDLGKLVEELEASCEKFETSKQRQLDREVRTGKKTTAFELHETAGKLTLSGR</sequence>
<comment type="cofactor">
    <cofactor evidence="1">
        <name>Fe(2+)</name>
        <dbReference type="ChEBI" id="CHEBI:29033"/>
    </cofactor>
</comment>
<feature type="binding site" evidence="11">
    <location>
        <position position="76"/>
    </location>
    <ligand>
        <name>Fe cation</name>
        <dbReference type="ChEBI" id="CHEBI:24875"/>
        <label>1</label>
    </ligand>
</feature>
<dbReference type="GeneID" id="61213435"/>
<evidence type="ECO:0000256" key="1">
    <source>
        <dbReference type="ARBA" id="ARBA00001954"/>
    </source>
</evidence>
<evidence type="ECO:0000313" key="13">
    <source>
        <dbReference type="Proteomes" id="UP000093925"/>
    </source>
</evidence>
<feature type="binding site" evidence="11">
    <location>
        <position position="202"/>
    </location>
    <ligand>
        <name>Fe cation</name>
        <dbReference type="ChEBI" id="CHEBI:24875"/>
        <label>2</label>
    </ligand>
</feature>
<evidence type="ECO:0000256" key="11">
    <source>
        <dbReference type="PIRSR" id="PIRSR000346-1"/>
    </source>
</evidence>
<proteinExistence type="inferred from homology"/>
<accession>A0A1A3CNC2</accession>
<dbReference type="EMBL" id="LZLM01000038">
    <property type="protein sequence ID" value="OBJ88177.1"/>
    <property type="molecule type" value="Genomic_DNA"/>
</dbReference>
<protein>
    <submittedName>
        <fullName evidence="12">Acyl-ACP desaturase</fullName>
    </submittedName>
</protein>
<dbReference type="RefSeq" id="WP_036365350.1">
    <property type="nucleotide sequence ID" value="NZ_LZKS01000149.1"/>
</dbReference>
<keyword evidence="9" id="KW-0443">Lipid metabolism</keyword>
<dbReference type="InterPro" id="IPR012348">
    <property type="entry name" value="RNR-like"/>
</dbReference>
<evidence type="ECO:0000256" key="10">
    <source>
        <dbReference type="ARBA" id="ARBA00023160"/>
    </source>
</evidence>
<feature type="binding site" evidence="11">
    <location>
        <position position="107"/>
    </location>
    <ligand>
        <name>Fe cation</name>
        <dbReference type="ChEBI" id="CHEBI:24875"/>
        <label>2</label>
    </ligand>
</feature>
<dbReference type="PANTHER" id="PTHR31155:SF9">
    <property type="entry name" value="STEAROYL-[ACYL-CARRIER-PROTEIN] 9-DESATURASE 7, CHLOROPLASTIC"/>
    <property type="match status" value="1"/>
</dbReference>
<dbReference type="SUPFAM" id="SSF47240">
    <property type="entry name" value="Ferritin-like"/>
    <property type="match status" value="1"/>
</dbReference>
<reference evidence="12 13" key="1">
    <citation type="submission" date="2016-06" db="EMBL/GenBank/DDBJ databases">
        <authorList>
            <person name="Kjaerup R.B."/>
            <person name="Dalgaard T.S."/>
            <person name="Juul-Madsen H.R."/>
        </authorList>
    </citation>
    <scope>NUCLEOTIDE SEQUENCE [LARGE SCALE GENOMIC DNA]</scope>
    <source>
        <strain evidence="12 13">1276495.2</strain>
    </source>
</reference>
<evidence type="ECO:0000256" key="4">
    <source>
        <dbReference type="ARBA" id="ARBA00022516"/>
    </source>
</evidence>
<feature type="binding site" evidence="11">
    <location>
        <position position="199"/>
    </location>
    <ligand>
        <name>Fe cation</name>
        <dbReference type="ChEBI" id="CHEBI:24875"/>
        <label>2</label>
    </ligand>
</feature>
<evidence type="ECO:0000256" key="5">
    <source>
        <dbReference type="ARBA" id="ARBA00022723"/>
    </source>
</evidence>
<feature type="binding site" evidence="11">
    <location>
        <position position="107"/>
    </location>
    <ligand>
        <name>Fe cation</name>
        <dbReference type="ChEBI" id="CHEBI:24875"/>
        <label>1</label>
    </ligand>
</feature>